<dbReference type="Proteomes" id="UP001170624">
    <property type="component" value="Unassembled WGS sequence"/>
</dbReference>
<dbReference type="GO" id="GO:1990189">
    <property type="term" value="F:protein N-terminal-serine acetyltransferase activity"/>
    <property type="evidence" value="ECO:0007669"/>
    <property type="project" value="TreeGrafter"/>
</dbReference>
<dbReference type="GO" id="GO:0008999">
    <property type="term" value="F:protein-N-terminal-alanine acetyltransferase activity"/>
    <property type="evidence" value="ECO:0007669"/>
    <property type="project" value="TreeGrafter"/>
</dbReference>
<dbReference type="AlphaFoldDB" id="A0AAW7Y9Y5"/>
<dbReference type="InterPro" id="IPR000182">
    <property type="entry name" value="GNAT_dom"/>
</dbReference>
<reference evidence="2" key="1">
    <citation type="submission" date="2023-07" db="EMBL/GenBank/DDBJ databases">
        <title>Genome content predicts the carbon catabolic preferences of heterotrophic bacteria.</title>
        <authorList>
            <person name="Gralka M."/>
        </authorList>
    </citation>
    <scope>NUCLEOTIDE SEQUENCE</scope>
    <source>
        <strain evidence="2">G2M05</strain>
    </source>
</reference>
<gene>
    <name evidence="2" type="ORF">Q4568_23000</name>
</gene>
<evidence type="ECO:0000259" key="1">
    <source>
        <dbReference type="PROSITE" id="PS51186"/>
    </source>
</evidence>
<evidence type="ECO:0000313" key="2">
    <source>
        <dbReference type="EMBL" id="MDO6545412.1"/>
    </source>
</evidence>
<dbReference type="InterPro" id="IPR051908">
    <property type="entry name" value="Ribosomal_N-acetyltransferase"/>
</dbReference>
<dbReference type="GO" id="GO:0005737">
    <property type="term" value="C:cytoplasm"/>
    <property type="evidence" value="ECO:0007669"/>
    <property type="project" value="TreeGrafter"/>
</dbReference>
<evidence type="ECO:0000313" key="3">
    <source>
        <dbReference type="Proteomes" id="UP001170624"/>
    </source>
</evidence>
<dbReference type="SUPFAM" id="SSF55729">
    <property type="entry name" value="Acyl-CoA N-acyltransferases (Nat)"/>
    <property type="match status" value="1"/>
</dbReference>
<dbReference type="InterPro" id="IPR016181">
    <property type="entry name" value="Acyl_CoA_acyltransferase"/>
</dbReference>
<dbReference type="EMBL" id="JAUOPU010000051">
    <property type="protein sequence ID" value="MDO6545412.1"/>
    <property type="molecule type" value="Genomic_DNA"/>
</dbReference>
<dbReference type="RefSeq" id="WP_303502050.1">
    <property type="nucleotide sequence ID" value="NZ_JAUOPU010000051.1"/>
</dbReference>
<accession>A0AAW7Y9Y5</accession>
<name>A0AAW7Y9Y5_9GAMM</name>
<feature type="domain" description="N-acetyltransferase" evidence="1">
    <location>
        <begin position="21"/>
        <end position="176"/>
    </location>
</feature>
<dbReference type="PANTHER" id="PTHR43441">
    <property type="entry name" value="RIBOSOMAL-PROTEIN-SERINE ACETYLTRANSFERASE"/>
    <property type="match status" value="1"/>
</dbReference>
<comment type="caution">
    <text evidence="2">The sequence shown here is derived from an EMBL/GenBank/DDBJ whole genome shotgun (WGS) entry which is preliminary data.</text>
</comment>
<dbReference type="PANTHER" id="PTHR43441:SF3">
    <property type="entry name" value="ACETYLTRANSFERASE"/>
    <property type="match status" value="1"/>
</dbReference>
<organism evidence="2 3">
    <name type="scientific">Photobacterium sanguinicancri</name>
    <dbReference type="NCBI Taxonomy" id="875932"/>
    <lineage>
        <taxon>Bacteria</taxon>
        <taxon>Pseudomonadati</taxon>
        <taxon>Pseudomonadota</taxon>
        <taxon>Gammaproteobacteria</taxon>
        <taxon>Vibrionales</taxon>
        <taxon>Vibrionaceae</taxon>
        <taxon>Photobacterium</taxon>
    </lineage>
</organism>
<dbReference type="PROSITE" id="PS51186">
    <property type="entry name" value="GNAT"/>
    <property type="match status" value="1"/>
</dbReference>
<protein>
    <submittedName>
        <fullName evidence="2">GNAT family N-acetyltransferase</fullName>
    </submittedName>
</protein>
<proteinExistence type="predicted"/>
<dbReference type="Gene3D" id="3.40.630.30">
    <property type="match status" value="1"/>
</dbReference>
<dbReference type="Pfam" id="PF13302">
    <property type="entry name" value="Acetyltransf_3"/>
    <property type="match status" value="1"/>
</dbReference>
<sequence>MESKRLKLTPPSLEYADSMWAIIQESEAELAEFLPWVSESLTLNKLKDNIEFAAKNYDNFSDDFWFNVFEKRSGALIGAVGFIVRDPDVPYFEIGYWLSTAMVGKGYISEAVNIVERFAFIDNKAHRVEIKMAGSNVKSRAVAERCGYQLEAKLDNGRRLVSGELDSTVIYVKTAL</sequence>